<gene>
    <name evidence="3" type="ORF">DUI87_05534</name>
</gene>
<dbReference type="PANTHER" id="PTHR15726">
    <property type="entry name" value="RAB11-FAMILY INTERACTING PROTEIN"/>
    <property type="match status" value="1"/>
</dbReference>
<organism evidence="3 4">
    <name type="scientific">Hirundo rustica rustica</name>
    <dbReference type="NCBI Taxonomy" id="333673"/>
    <lineage>
        <taxon>Eukaryota</taxon>
        <taxon>Metazoa</taxon>
        <taxon>Chordata</taxon>
        <taxon>Craniata</taxon>
        <taxon>Vertebrata</taxon>
        <taxon>Euteleostomi</taxon>
        <taxon>Archelosauria</taxon>
        <taxon>Archosauria</taxon>
        <taxon>Dinosauria</taxon>
        <taxon>Saurischia</taxon>
        <taxon>Theropoda</taxon>
        <taxon>Coelurosauria</taxon>
        <taxon>Aves</taxon>
        <taxon>Neognathae</taxon>
        <taxon>Neoaves</taxon>
        <taxon>Telluraves</taxon>
        <taxon>Australaves</taxon>
        <taxon>Passeriformes</taxon>
        <taxon>Sylvioidea</taxon>
        <taxon>Hirundinidae</taxon>
        <taxon>Hirundo</taxon>
    </lineage>
</organism>
<dbReference type="GO" id="GO:0030496">
    <property type="term" value="C:midbody"/>
    <property type="evidence" value="ECO:0007669"/>
    <property type="project" value="TreeGrafter"/>
</dbReference>
<feature type="compositionally biased region" description="Basic residues" evidence="1">
    <location>
        <begin position="165"/>
        <end position="178"/>
    </location>
</feature>
<dbReference type="AlphaFoldDB" id="A0A3M0KYI9"/>
<feature type="compositionally biased region" description="Basic and acidic residues" evidence="1">
    <location>
        <begin position="31"/>
        <end position="57"/>
    </location>
</feature>
<dbReference type="InterPro" id="IPR011992">
    <property type="entry name" value="EF-hand-dom_pair"/>
</dbReference>
<feature type="domain" description="EF-hand" evidence="2">
    <location>
        <begin position="125"/>
        <end position="160"/>
    </location>
</feature>
<dbReference type="STRING" id="333673.A0A3M0KYI9"/>
<sequence length="189" mass="20812">MEPRPPGTEPPLHRGPGPGPEPELEPEPQLDLEREPDLDLDREPQPDLGLEREREPELDLEPEPELDLEPELEPELEQEADLEPELDLDLWALEPAAPGAEPPPWCPGEAGDSPGPGGPAEPPPEEEPRLRPVFDALDRDGDGFVRVEEFVQFATAYGAEQVSAGHRHRTCHRRRPGHRLVPGGPAARG</sequence>
<dbReference type="InterPro" id="IPR051977">
    <property type="entry name" value="Rab11-interacting_regulator"/>
</dbReference>
<dbReference type="Proteomes" id="UP000269221">
    <property type="component" value="Unassembled WGS sequence"/>
</dbReference>
<dbReference type="GO" id="GO:0055038">
    <property type="term" value="C:recycling endosome membrane"/>
    <property type="evidence" value="ECO:0007669"/>
    <property type="project" value="TreeGrafter"/>
</dbReference>
<feature type="compositionally biased region" description="Low complexity" evidence="1">
    <location>
        <begin position="89"/>
        <end position="99"/>
    </location>
</feature>
<feature type="compositionally biased region" description="Acidic residues" evidence="1">
    <location>
        <begin position="58"/>
        <end position="88"/>
    </location>
</feature>
<dbReference type="GO" id="GO:0032456">
    <property type="term" value="P:endocytic recycling"/>
    <property type="evidence" value="ECO:0007669"/>
    <property type="project" value="TreeGrafter"/>
</dbReference>
<evidence type="ECO:0000313" key="3">
    <source>
        <dbReference type="EMBL" id="RMC17866.1"/>
    </source>
</evidence>
<dbReference type="GO" id="GO:0005509">
    <property type="term" value="F:calcium ion binding"/>
    <property type="evidence" value="ECO:0007669"/>
    <property type="project" value="InterPro"/>
</dbReference>
<reference evidence="3 4" key="1">
    <citation type="submission" date="2018-07" db="EMBL/GenBank/DDBJ databases">
        <title>A high quality draft genome assembly of the barn swallow (H. rustica rustica).</title>
        <authorList>
            <person name="Formenti G."/>
            <person name="Chiara M."/>
            <person name="Poveda L."/>
            <person name="Francoijs K.-J."/>
            <person name="Bonisoli-Alquati A."/>
            <person name="Canova L."/>
            <person name="Gianfranceschi L."/>
            <person name="Horner D.S."/>
            <person name="Saino N."/>
        </authorList>
    </citation>
    <scope>NUCLEOTIDE SEQUENCE [LARGE SCALE GENOMIC DNA]</scope>
    <source>
        <strain evidence="3">Chelidonia</strain>
        <tissue evidence="3">Blood</tissue>
    </source>
</reference>
<feature type="region of interest" description="Disordered" evidence="1">
    <location>
        <begin position="1"/>
        <end position="130"/>
    </location>
</feature>
<protein>
    <recommendedName>
        <fullName evidence="2">EF-hand domain-containing protein</fullName>
    </recommendedName>
</protein>
<name>A0A3M0KYI9_HIRRU</name>
<dbReference type="GO" id="GO:0030139">
    <property type="term" value="C:endocytic vesicle"/>
    <property type="evidence" value="ECO:0007669"/>
    <property type="project" value="TreeGrafter"/>
</dbReference>
<evidence type="ECO:0000256" key="1">
    <source>
        <dbReference type="SAM" id="MobiDB-lite"/>
    </source>
</evidence>
<dbReference type="OrthoDB" id="418358at2759"/>
<evidence type="ECO:0000313" key="4">
    <source>
        <dbReference type="Proteomes" id="UP000269221"/>
    </source>
</evidence>
<keyword evidence="4" id="KW-1185">Reference proteome</keyword>
<dbReference type="EMBL" id="QRBI01000098">
    <property type="protein sequence ID" value="RMC17866.1"/>
    <property type="molecule type" value="Genomic_DNA"/>
</dbReference>
<accession>A0A3M0KYI9</accession>
<dbReference type="InterPro" id="IPR002048">
    <property type="entry name" value="EF_hand_dom"/>
</dbReference>
<dbReference type="PROSITE" id="PS50222">
    <property type="entry name" value="EF_HAND_2"/>
    <property type="match status" value="1"/>
</dbReference>
<dbReference type="GO" id="GO:0032154">
    <property type="term" value="C:cleavage furrow"/>
    <property type="evidence" value="ECO:0007669"/>
    <property type="project" value="TreeGrafter"/>
</dbReference>
<comment type="caution">
    <text evidence="3">The sequence shown here is derived from an EMBL/GenBank/DDBJ whole genome shotgun (WGS) entry which is preliminary data.</text>
</comment>
<dbReference type="SUPFAM" id="SSF47473">
    <property type="entry name" value="EF-hand"/>
    <property type="match status" value="1"/>
</dbReference>
<dbReference type="PANTHER" id="PTHR15726:SF6">
    <property type="entry name" value="RAB11 FAMILY-INTERACTING PROTEIN 3"/>
    <property type="match status" value="1"/>
</dbReference>
<dbReference type="GO" id="GO:0032465">
    <property type="term" value="P:regulation of cytokinesis"/>
    <property type="evidence" value="ECO:0007669"/>
    <property type="project" value="TreeGrafter"/>
</dbReference>
<evidence type="ECO:0000259" key="2">
    <source>
        <dbReference type="PROSITE" id="PS50222"/>
    </source>
</evidence>
<feature type="region of interest" description="Disordered" evidence="1">
    <location>
        <begin position="161"/>
        <end position="189"/>
    </location>
</feature>
<proteinExistence type="predicted"/>
<dbReference type="Gene3D" id="1.10.238.10">
    <property type="entry name" value="EF-hand"/>
    <property type="match status" value="1"/>
</dbReference>